<comment type="similarity">
    <text evidence="1 2">Belongs to the UPF0102 family.</text>
</comment>
<dbReference type="Pfam" id="PF02021">
    <property type="entry name" value="UPF0102"/>
    <property type="match status" value="1"/>
</dbReference>
<dbReference type="Gene3D" id="3.40.1350.10">
    <property type="match status" value="1"/>
</dbReference>
<evidence type="ECO:0000256" key="2">
    <source>
        <dbReference type="HAMAP-Rule" id="MF_00048"/>
    </source>
</evidence>
<organism evidence="3 4">
    <name type="scientific">Acetoanaerobium noterae</name>
    <dbReference type="NCBI Taxonomy" id="745369"/>
    <lineage>
        <taxon>Bacteria</taxon>
        <taxon>Bacillati</taxon>
        <taxon>Bacillota</taxon>
        <taxon>Clostridia</taxon>
        <taxon>Peptostreptococcales</taxon>
        <taxon>Filifactoraceae</taxon>
        <taxon>Acetoanaerobium</taxon>
    </lineage>
</organism>
<evidence type="ECO:0000256" key="1">
    <source>
        <dbReference type="ARBA" id="ARBA00006738"/>
    </source>
</evidence>
<dbReference type="PANTHER" id="PTHR34039">
    <property type="entry name" value="UPF0102 PROTEIN YRAN"/>
    <property type="match status" value="1"/>
</dbReference>
<gene>
    <name evidence="3" type="ORF">SAMN02745120_0276</name>
</gene>
<dbReference type="GO" id="GO:0003676">
    <property type="term" value="F:nucleic acid binding"/>
    <property type="evidence" value="ECO:0007669"/>
    <property type="project" value="InterPro"/>
</dbReference>
<dbReference type="NCBIfam" id="NF009150">
    <property type="entry name" value="PRK12497.1-3"/>
    <property type="match status" value="1"/>
</dbReference>
<dbReference type="InterPro" id="IPR003509">
    <property type="entry name" value="UPF0102_YraN-like"/>
</dbReference>
<keyword evidence="3" id="KW-0540">Nuclease</keyword>
<dbReference type="AlphaFoldDB" id="A0A1T4ZRV2"/>
<dbReference type="Proteomes" id="UP000243406">
    <property type="component" value="Unassembled WGS sequence"/>
</dbReference>
<evidence type="ECO:0000313" key="4">
    <source>
        <dbReference type="Proteomes" id="UP000243406"/>
    </source>
</evidence>
<evidence type="ECO:0000313" key="3">
    <source>
        <dbReference type="EMBL" id="SKB25289.1"/>
    </source>
</evidence>
<proteinExistence type="inferred from homology"/>
<accession>A0A1T4ZRV2</accession>
<sequence>MKSNNYSKGKLGEDIAVNYLKNCGFEILDRNFAIKAAEIDIIAYKNNIVNFIEVKARTTIDFGYAHEAVDARKQNKIRLAAEVYLNQTNLIYEEISFDVVEIYFDTKNINHIIGCF</sequence>
<keyword evidence="3" id="KW-0378">Hydrolase</keyword>
<dbReference type="RefSeq" id="WP_079588265.1">
    <property type="nucleotide sequence ID" value="NZ_CP154629.1"/>
</dbReference>
<dbReference type="CDD" id="cd20736">
    <property type="entry name" value="PoNe_Nuclease"/>
    <property type="match status" value="1"/>
</dbReference>
<dbReference type="OrthoDB" id="9802516at2"/>
<dbReference type="InterPro" id="IPR011335">
    <property type="entry name" value="Restrct_endonuc-II-like"/>
</dbReference>
<dbReference type="SUPFAM" id="SSF52980">
    <property type="entry name" value="Restriction endonuclease-like"/>
    <property type="match status" value="1"/>
</dbReference>
<protein>
    <recommendedName>
        <fullName evidence="2">UPF0102 protein SAMN02745120_0276</fullName>
    </recommendedName>
</protein>
<keyword evidence="4" id="KW-1185">Reference proteome</keyword>
<reference evidence="4" key="1">
    <citation type="submission" date="2017-02" db="EMBL/GenBank/DDBJ databases">
        <authorList>
            <person name="Varghese N."/>
            <person name="Submissions S."/>
        </authorList>
    </citation>
    <scope>NUCLEOTIDE SEQUENCE [LARGE SCALE GENOMIC DNA]</scope>
    <source>
        <strain evidence="4">ATCC 35199</strain>
    </source>
</reference>
<dbReference type="GO" id="GO:0004519">
    <property type="term" value="F:endonuclease activity"/>
    <property type="evidence" value="ECO:0007669"/>
    <property type="project" value="UniProtKB-KW"/>
</dbReference>
<dbReference type="PANTHER" id="PTHR34039:SF1">
    <property type="entry name" value="UPF0102 PROTEIN YRAN"/>
    <property type="match status" value="1"/>
</dbReference>
<dbReference type="EMBL" id="FUYN01000001">
    <property type="protein sequence ID" value="SKB25289.1"/>
    <property type="molecule type" value="Genomic_DNA"/>
</dbReference>
<keyword evidence="3" id="KW-0255">Endonuclease</keyword>
<dbReference type="HAMAP" id="MF_00048">
    <property type="entry name" value="UPF0102"/>
    <property type="match status" value="1"/>
</dbReference>
<name>A0A1T4ZRV2_9FIRM</name>
<dbReference type="InterPro" id="IPR011856">
    <property type="entry name" value="tRNA_endonuc-like_dom_sf"/>
</dbReference>